<keyword evidence="2" id="KW-0560">Oxidoreductase</keyword>
<evidence type="ECO:0000256" key="2">
    <source>
        <dbReference type="ARBA" id="ARBA00023002"/>
    </source>
</evidence>
<dbReference type="Pfam" id="PF00106">
    <property type="entry name" value="adh_short"/>
    <property type="match status" value="1"/>
</dbReference>
<dbReference type="InterPro" id="IPR002347">
    <property type="entry name" value="SDR_fam"/>
</dbReference>
<name>A0A8H7D120_9AGAR</name>
<dbReference type="PANTHER" id="PTHR24320">
    <property type="entry name" value="RETINOL DEHYDROGENASE"/>
    <property type="match status" value="1"/>
</dbReference>
<sequence length="324" mass="34200">MSLPIFTSTTTAEEVAAVLSQKIKGRNVLITGPTIGGIGFETARVLAKYAALVILAGYNLERLKLAEDEIKTEAPSATLRTVKLDLSSLSSVRAAAEEVNAYPEPLHVLINNAATAAMIFKLSPDNLEMGMATNHIGPFLLTNLLVPKLLASSTEGCIPRVVFVSSTAHAGQPQLDVTALANSDPAKHIPMLAYRHSKAANILTAIELSKRSNGKVKAYSLHPGVIFTNGLKAKENRRGLIAAGILTNEGLPNTEKLRGWKTLAQGAATTIAAAFDPRLEASPGAYLCDGMEANDKVAPHASDPGTAAALWAATEEIVGEKFML</sequence>
<dbReference type="PANTHER" id="PTHR24320:SF283">
    <property type="entry name" value="RETINOL DEHYDROGENASE 11"/>
    <property type="match status" value="1"/>
</dbReference>
<gene>
    <name evidence="3" type="ORF">MVEN_00853400</name>
</gene>
<comment type="caution">
    <text evidence="3">The sequence shown here is derived from an EMBL/GenBank/DDBJ whole genome shotgun (WGS) entry which is preliminary data.</text>
</comment>
<dbReference type="OrthoDB" id="191139at2759"/>
<organism evidence="3 4">
    <name type="scientific">Mycena venus</name>
    <dbReference type="NCBI Taxonomy" id="2733690"/>
    <lineage>
        <taxon>Eukaryota</taxon>
        <taxon>Fungi</taxon>
        <taxon>Dikarya</taxon>
        <taxon>Basidiomycota</taxon>
        <taxon>Agaricomycotina</taxon>
        <taxon>Agaricomycetes</taxon>
        <taxon>Agaricomycetidae</taxon>
        <taxon>Agaricales</taxon>
        <taxon>Marasmiineae</taxon>
        <taxon>Mycenaceae</taxon>
        <taxon>Mycena</taxon>
    </lineage>
</organism>
<dbReference type="Gene3D" id="3.40.50.720">
    <property type="entry name" value="NAD(P)-binding Rossmann-like Domain"/>
    <property type="match status" value="1"/>
</dbReference>
<protein>
    <submittedName>
        <fullName evidence="3">Short-chain dehydrogenase/reductase family protein</fullName>
    </submittedName>
</protein>
<dbReference type="AlphaFoldDB" id="A0A8H7D120"/>
<dbReference type="EMBL" id="JACAZI010000006">
    <property type="protein sequence ID" value="KAF7358059.1"/>
    <property type="molecule type" value="Genomic_DNA"/>
</dbReference>
<evidence type="ECO:0000313" key="3">
    <source>
        <dbReference type="EMBL" id="KAF7358059.1"/>
    </source>
</evidence>
<dbReference type="Proteomes" id="UP000620124">
    <property type="component" value="Unassembled WGS sequence"/>
</dbReference>
<evidence type="ECO:0000313" key="4">
    <source>
        <dbReference type="Proteomes" id="UP000620124"/>
    </source>
</evidence>
<keyword evidence="4" id="KW-1185">Reference proteome</keyword>
<dbReference type="GO" id="GO:0016491">
    <property type="term" value="F:oxidoreductase activity"/>
    <property type="evidence" value="ECO:0007669"/>
    <property type="project" value="UniProtKB-KW"/>
</dbReference>
<reference evidence="3" key="1">
    <citation type="submission" date="2020-05" db="EMBL/GenBank/DDBJ databases">
        <title>Mycena genomes resolve the evolution of fungal bioluminescence.</title>
        <authorList>
            <person name="Tsai I.J."/>
        </authorList>
    </citation>
    <scope>NUCLEOTIDE SEQUENCE</scope>
    <source>
        <strain evidence="3">CCC161011</strain>
    </source>
</reference>
<comment type="similarity">
    <text evidence="1">Belongs to the short-chain dehydrogenases/reductases (SDR) family.</text>
</comment>
<dbReference type="SUPFAM" id="SSF51735">
    <property type="entry name" value="NAD(P)-binding Rossmann-fold domains"/>
    <property type="match status" value="1"/>
</dbReference>
<accession>A0A8H7D120</accession>
<dbReference type="InterPro" id="IPR036291">
    <property type="entry name" value="NAD(P)-bd_dom_sf"/>
</dbReference>
<proteinExistence type="inferred from homology"/>
<evidence type="ECO:0000256" key="1">
    <source>
        <dbReference type="ARBA" id="ARBA00006484"/>
    </source>
</evidence>